<evidence type="ECO:0000313" key="3">
    <source>
        <dbReference type="Proteomes" id="UP001234989"/>
    </source>
</evidence>
<reference evidence="2" key="1">
    <citation type="submission" date="2023-08" db="EMBL/GenBank/DDBJ databases">
        <title>A de novo genome assembly of Solanum verrucosum Schlechtendal, a Mexican diploid species geographically isolated from the other diploid A-genome species in potato relatives.</title>
        <authorList>
            <person name="Hosaka K."/>
        </authorList>
    </citation>
    <scope>NUCLEOTIDE SEQUENCE</scope>
    <source>
        <tissue evidence="2">Young leaves</tissue>
    </source>
</reference>
<dbReference type="EMBL" id="CP133621">
    <property type="protein sequence ID" value="WMV50350.1"/>
    <property type="molecule type" value="Genomic_DNA"/>
</dbReference>
<dbReference type="Proteomes" id="UP001234989">
    <property type="component" value="Chromosome 10"/>
</dbReference>
<sequence length="194" mass="21256">MPKMDQGSLPAKSIGERLKDGTRKVDHAPVLRMPNAYYLVLEANRYKLTPGVSLPAQEPKHSARRPGLGASFAFEILLFHIGKVIVGLVLAKVTLDYGYLFADDLTGVVNQFHSPPSSEGWFSQPPTLTPPPDNSGLELIPSARIEGDGPAPGSKGEKLKKLHAIVEGHLRRYCASEDGLKRFPCLKDKNKEDF</sequence>
<organism evidence="2 3">
    <name type="scientific">Solanum verrucosum</name>
    <dbReference type="NCBI Taxonomy" id="315347"/>
    <lineage>
        <taxon>Eukaryota</taxon>
        <taxon>Viridiplantae</taxon>
        <taxon>Streptophyta</taxon>
        <taxon>Embryophyta</taxon>
        <taxon>Tracheophyta</taxon>
        <taxon>Spermatophyta</taxon>
        <taxon>Magnoliopsida</taxon>
        <taxon>eudicotyledons</taxon>
        <taxon>Gunneridae</taxon>
        <taxon>Pentapetalae</taxon>
        <taxon>asterids</taxon>
        <taxon>lamiids</taxon>
        <taxon>Solanales</taxon>
        <taxon>Solanaceae</taxon>
        <taxon>Solanoideae</taxon>
        <taxon>Solaneae</taxon>
        <taxon>Solanum</taxon>
    </lineage>
</organism>
<dbReference type="AlphaFoldDB" id="A0AAF0UPL8"/>
<evidence type="ECO:0000256" key="1">
    <source>
        <dbReference type="SAM" id="MobiDB-lite"/>
    </source>
</evidence>
<feature type="region of interest" description="Disordered" evidence="1">
    <location>
        <begin position="116"/>
        <end position="138"/>
    </location>
</feature>
<name>A0AAF0UPL8_SOLVR</name>
<evidence type="ECO:0000313" key="2">
    <source>
        <dbReference type="EMBL" id="WMV50350.1"/>
    </source>
</evidence>
<feature type="compositionally biased region" description="Polar residues" evidence="1">
    <location>
        <begin position="116"/>
        <end position="126"/>
    </location>
</feature>
<gene>
    <name evidence="2" type="ORF">MTR67_043735</name>
</gene>
<keyword evidence="3" id="KW-1185">Reference proteome</keyword>
<proteinExistence type="predicted"/>
<protein>
    <submittedName>
        <fullName evidence="2">Uncharacterized protein</fullName>
    </submittedName>
</protein>
<accession>A0AAF0UPL8</accession>